<keyword evidence="4" id="KW-1185">Reference proteome</keyword>
<dbReference type="InterPro" id="IPR011089">
    <property type="entry name" value="GmrSD_C"/>
</dbReference>
<dbReference type="EMBL" id="CP093442">
    <property type="protein sequence ID" value="UOF01575.1"/>
    <property type="molecule type" value="Genomic_DNA"/>
</dbReference>
<feature type="chain" id="PRO_5046249929" evidence="1">
    <location>
        <begin position="21"/>
        <end position="278"/>
    </location>
</feature>
<organism evidence="3 4">
    <name type="scientific">Bdellovibrio reynosensis</name>
    <dbReference type="NCBI Taxonomy" id="2835041"/>
    <lineage>
        <taxon>Bacteria</taxon>
        <taxon>Pseudomonadati</taxon>
        <taxon>Bdellovibrionota</taxon>
        <taxon>Bdellovibrionia</taxon>
        <taxon>Bdellovibrionales</taxon>
        <taxon>Pseudobdellovibrionaceae</taxon>
        <taxon>Bdellovibrio</taxon>
    </lineage>
</organism>
<evidence type="ECO:0000313" key="4">
    <source>
        <dbReference type="Proteomes" id="UP000830116"/>
    </source>
</evidence>
<dbReference type="PANTHER" id="PTHR24094:SF15">
    <property type="entry name" value="AMP-DEPENDENT SYNTHETASE_LIGASE DOMAIN-CONTAINING PROTEIN-RELATED"/>
    <property type="match status" value="1"/>
</dbReference>
<feature type="signal peptide" evidence="1">
    <location>
        <begin position="1"/>
        <end position="20"/>
    </location>
</feature>
<accession>A0ABY4C9H0</accession>
<name>A0ABY4C9H0_9BACT</name>
<dbReference type="RefSeq" id="WP_243538045.1">
    <property type="nucleotide sequence ID" value="NZ_CP093442.1"/>
</dbReference>
<keyword evidence="3" id="KW-0255">Endonuclease</keyword>
<reference evidence="3" key="1">
    <citation type="submission" date="2022-03" db="EMBL/GenBank/DDBJ databases">
        <title>Genome Identification and Characterization of new species Bdellovibrio reynosense LBG001 sp. nov. from a Mexico soil sample.</title>
        <authorList>
            <person name="Camilli A."/>
            <person name="Ajao Y."/>
            <person name="Guo X."/>
        </authorList>
    </citation>
    <scope>NUCLEOTIDE SEQUENCE</scope>
    <source>
        <strain evidence="3">LBG001</strain>
    </source>
</reference>
<evidence type="ECO:0000259" key="2">
    <source>
        <dbReference type="Pfam" id="PF07510"/>
    </source>
</evidence>
<evidence type="ECO:0000313" key="3">
    <source>
        <dbReference type="EMBL" id="UOF01575.1"/>
    </source>
</evidence>
<gene>
    <name evidence="3" type="ORF">MNR06_01235</name>
</gene>
<evidence type="ECO:0000256" key="1">
    <source>
        <dbReference type="SAM" id="SignalP"/>
    </source>
</evidence>
<proteinExistence type="predicted"/>
<keyword evidence="3" id="KW-0378">Hydrolase</keyword>
<protein>
    <submittedName>
        <fullName evidence="3">HNH endonuclease family protein</fullName>
    </submittedName>
</protein>
<dbReference type="Proteomes" id="UP000830116">
    <property type="component" value="Chromosome"/>
</dbReference>
<keyword evidence="1" id="KW-0732">Signal</keyword>
<dbReference type="Pfam" id="PF07510">
    <property type="entry name" value="GmrSD_C"/>
    <property type="match status" value="1"/>
</dbReference>
<dbReference type="PANTHER" id="PTHR24094">
    <property type="entry name" value="SECRETED PROTEIN"/>
    <property type="match status" value="1"/>
</dbReference>
<keyword evidence="3" id="KW-0540">Nuclease</keyword>
<feature type="domain" description="GmrSD restriction endonucleases C-terminal" evidence="2">
    <location>
        <begin position="130"/>
        <end position="232"/>
    </location>
</feature>
<dbReference type="GO" id="GO:0004519">
    <property type="term" value="F:endonuclease activity"/>
    <property type="evidence" value="ECO:0007669"/>
    <property type="project" value="UniProtKB-KW"/>
</dbReference>
<sequence length="278" mass="32271">MKTSFLVMLLVVGGINQAAANWGRNPKFDNYFTVKEQPTLRQEDVSLDPLEVIQSALESASVEELKVQIYSLLNFEFHNERYGYTNEPYNRKKHFGGWVNDPRDHDCYNTRAKVLMRDSLRPVDFASNGCTVVRGHWEDPYAGRDYTYASDIQIDHFVPLKNAYISGAYKWNQTKRCLYGNFLGNDYHLLSVLGDENQTKSDKTPEEYMPPNRAYACQYLAQWLKVKLIWTLGLTPPEKDKVIELARQNNCKSTDFEFSAQELSQQRRFMADNMDLCQ</sequence>